<keyword evidence="12" id="KW-0966">Cell projection</keyword>
<name>A0A1S2NDK8_9BURK</name>
<evidence type="ECO:0000256" key="2">
    <source>
        <dbReference type="ARBA" id="ARBA00010004"/>
    </source>
</evidence>
<dbReference type="Proteomes" id="UP000180246">
    <property type="component" value="Unassembled WGS sequence"/>
</dbReference>
<comment type="similarity">
    <text evidence="2">Belongs to the FliJ family.</text>
</comment>
<dbReference type="InterPro" id="IPR053716">
    <property type="entry name" value="Flag_assembly_chemotaxis_eff"/>
</dbReference>
<keyword evidence="10" id="KW-1006">Bacterial flagellum protein export</keyword>
<keyword evidence="4" id="KW-0813">Transport</keyword>
<keyword evidence="7" id="KW-1005">Bacterial flagellum biogenesis</keyword>
<keyword evidence="8" id="KW-0653">Protein transport</keyword>
<comment type="subcellular location">
    <subcellularLocation>
        <location evidence="1">Cell membrane</location>
        <topology evidence="1">Peripheral membrane protein</topology>
        <orientation evidence="1">Cytoplasmic side</orientation>
    </subcellularLocation>
</comment>
<keyword evidence="12" id="KW-0282">Flagellum</keyword>
<dbReference type="Pfam" id="PF02050">
    <property type="entry name" value="FliJ"/>
    <property type="match status" value="1"/>
</dbReference>
<reference evidence="12 13" key="1">
    <citation type="submission" date="2014-10" db="EMBL/GenBank/DDBJ databases">
        <authorList>
            <person name="Seo M.-J."/>
            <person name="Seok Y.J."/>
            <person name="Cha I.-T."/>
        </authorList>
    </citation>
    <scope>NUCLEOTIDE SEQUENCE [LARGE SCALE GENOMIC DNA]</scope>
    <source>
        <strain evidence="12 13">NEU</strain>
    </source>
</reference>
<feature type="compositionally biased region" description="Basic and acidic residues" evidence="11">
    <location>
        <begin position="125"/>
        <end position="136"/>
    </location>
</feature>
<keyword evidence="9" id="KW-0472">Membrane</keyword>
<evidence type="ECO:0000313" key="13">
    <source>
        <dbReference type="Proteomes" id="UP000180246"/>
    </source>
</evidence>
<dbReference type="GO" id="GO:0015031">
    <property type="term" value="P:protein transport"/>
    <property type="evidence" value="ECO:0007669"/>
    <property type="project" value="UniProtKB-KW"/>
</dbReference>
<evidence type="ECO:0000256" key="9">
    <source>
        <dbReference type="ARBA" id="ARBA00023136"/>
    </source>
</evidence>
<dbReference type="Gene3D" id="1.10.287.1700">
    <property type="match status" value="1"/>
</dbReference>
<evidence type="ECO:0000313" key="12">
    <source>
        <dbReference type="EMBL" id="OIJ43115.1"/>
    </source>
</evidence>
<keyword evidence="12" id="KW-0969">Cilium</keyword>
<dbReference type="AlphaFoldDB" id="A0A1S2NDK8"/>
<dbReference type="GO" id="GO:0005886">
    <property type="term" value="C:plasma membrane"/>
    <property type="evidence" value="ECO:0007669"/>
    <property type="project" value="UniProtKB-SubCell"/>
</dbReference>
<gene>
    <name evidence="12" type="ORF">LO55_266</name>
</gene>
<keyword evidence="5" id="KW-1003">Cell membrane</keyword>
<dbReference type="GO" id="GO:0071973">
    <property type="term" value="P:bacterial-type flagellum-dependent cell motility"/>
    <property type="evidence" value="ECO:0007669"/>
    <property type="project" value="InterPro"/>
</dbReference>
<dbReference type="InterPro" id="IPR012823">
    <property type="entry name" value="Flagell_FliJ"/>
</dbReference>
<evidence type="ECO:0000256" key="11">
    <source>
        <dbReference type="SAM" id="MobiDB-lite"/>
    </source>
</evidence>
<proteinExistence type="inferred from homology"/>
<dbReference type="RefSeq" id="WP_071360143.1">
    <property type="nucleotide sequence ID" value="NZ_JRYB01000001.1"/>
</dbReference>
<keyword evidence="6" id="KW-0145">Chemotaxis</keyword>
<dbReference type="GO" id="GO:0009288">
    <property type="term" value="C:bacterial-type flagellum"/>
    <property type="evidence" value="ECO:0007669"/>
    <property type="project" value="InterPro"/>
</dbReference>
<feature type="region of interest" description="Disordered" evidence="11">
    <location>
        <begin position="125"/>
        <end position="153"/>
    </location>
</feature>
<accession>A0A1S2NDK8</accession>
<evidence type="ECO:0000256" key="1">
    <source>
        <dbReference type="ARBA" id="ARBA00004413"/>
    </source>
</evidence>
<evidence type="ECO:0000256" key="3">
    <source>
        <dbReference type="ARBA" id="ARBA00020392"/>
    </source>
</evidence>
<evidence type="ECO:0000256" key="6">
    <source>
        <dbReference type="ARBA" id="ARBA00022500"/>
    </source>
</evidence>
<protein>
    <recommendedName>
        <fullName evidence="3">Flagellar FliJ protein</fullName>
    </recommendedName>
</protein>
<sequence length="153" mass="16645">MKRENTIRSLDTLVQLRSTQVDRLQADLASQEATRVRYQVNLERLAQLAEGSGASGATLALNPALALNCGAYKQGVLALADSHRTDLALHEANMAVAQGRLKDAWVRRELLGKVLVREQDALAVEQERATRKREDDIATQSWMAGKPGGLAAA</sequence>
<dbReference type="EMBL" id="JRYB01000001">
    <property type="protein sequence ID" value="OIJ43115.1"/>
    <property type="molecule type" value="Genomic_DNA"/>
</dbReference>
<evidence type="ECO:0000256" key="4">
    <source>
        <dbReference type="ARBA" id="ARBA00022448"/>
    </source>
</evidence>
<dbReference type="GO" id="GO:0006935">
    <property type="term" value="P:chemotaxis"/>
    <property type="evidence" value="ECO:0007669"/>
    <property type="project" value="UniProtKB-KW"/>
</dbReference>
<dbReference type="GO" id="GO:0044781">
    <property type="term" value="P:bacterial-type flagellum organization"/>
    <property type="evidence" value="ECO:0007669"/>
    <property type="project" value="UniProtKB-KW"/>
</dbReference>
<evidence type="ECO:0000256" key="8">
    <source>
        <dbReference type="ARBA" id="ARBA00022927"/>
    </source>
</evidence>
<evidence type="ECO:0000256" key="5">
    <source>
        <dbReference type="ARBA" id="ARBA00022475"/>
    </source>
</evidence>
<organism evidence="12 13">
    <name type="scientific">Massilia timonae</name>
    <dbReference type="NCBI Taxonomy" id="47229"/>
    <lineage>
        <taxon>Bacteria</taxon>
        <taxon>Pseudomonadati</taxon>
        <taxon>Pseudomonadota</taxon>
        <taxon>Betaproteobacteria</taxon>
        <taxon>Burkholderiales</taxon>
        <taxon>Oxalobacteraceae</taxon>
        <taxon>Telluria group</taxon>
        <taxon>Massilia</taxon>
    </lineage>
</organism>
<comment type="caution">
    <text evidence="12">The sequence shown here is derived from an EMBL/GenBank/DDBJ whole genome shotgun (WGS) entry which is preliminary data.</text>
</comment>
<evidence type="ECO:0000256" key="10">
    <source>
        <dbReference type="ARBA" id="ARBA00023225"/>
    </source>
</evidence>
<evidence type="ECO:0000256" key="7">
    <source>
        <dbReference type="ARBA" id="ARBA00022795"/>
    </source>
</evidence>